<sequence length="314" mass="35203">MTSPNQLVEVGDELFLWSDDSESEDDRDNATLLERRMFALRYLSRHCWARPSKHDVKASRLASSERISTEEVLEALRRIPTKHWKNTGRANVRPEGTFTIDSITLGLVSCASTQGRPLPSRSTHLYQNLCKLLIRFWKQHIQEEQVCGNIPGCQSLVCTSIQMNRNYAAREHVDGNNTGPSWIIAVGDWAKGGELFIEDPKGREDHTLGCDVLGRYRTGEICRGTSMDVHNRWARFNGKCVHFVRQYSGGDRYSLVFFCAARHYAAPEAAKSFLSVLGFPLPGKQAPRTEQACRCSAVSALKVDSLGRALCPDG</sequence>
<protein>
    <submittedName>
        <fullName evidence="1">Uncharacterized protein</fullName>
    </submittedName>
</protein>
<dbReference type="Proteomes" id="UP001642464">
    <property type="component" value="Unassembled WGS sequence"/>
</dbReference>
<gene>
    <name evidence="1" type="ORF">SCF082_LOCUS25284</name>
</gene>
<keyword evidence="2" id="KW-1185">Reference proteome</keyword>
<evidence type="ECO:0000313" key="1">
    <source>
        <dbReference type="EMBL" id="CAK9044511.1"/>
    </source>
</evidence>
<dbReference type="EMBL" id="CAXAMM010018891">
    <property type="protein sequence ID" value="CAK9044511.1"/>
    <property type="molecule type" value="Genomic_DNA"/>
</dbReference>
<comment type="caution">
    <text evidence="1">The sequence shown here is derived from an EMBL/GenBank/DDBJ whole genome shotgun (WGS) entry which is preliminary data.</text>
</comment>
<evidence type="ECO:0000313" key="2">
    <source>
        <dbReference type="Proteomes" id="UP001642464"/>
    </source>
</evidence>
<organism evidence="1 2">
    <name type="scientific">Durusdinium trenchii</name>
    <dbReference type="NCBI Taxonomy" id="1381693"/>
    <lineage>
        <taxon>Eukaryota</taxon>
        <taxon>Sar</taxon>
        <taxon>Alveolata</taxon>
        <taxon>Dinophyceae</taxon>
        <taxon>Suessiales</taxon>
        <taxon>Symbiodiniaceae</taxon>
        <taxon>Durusdinium</taxon>
    </lineage>
</organism>
<reference evidence="1 2" key="1">
    <citation type="submission" date="2024-02" db="EMBL/GenBank/DDBJ databases">
        <authorList>
            <person name="Chen Y."/>
            <person name="Shah S."/>
            <person name="Dougan E. K."/>
            <person name="Thang M."/>
            <person name="Chan C."/>
        </authorList>
    </citation>
    <scope>NUCLEOTIDE SEQUENCE [LARGE SCALE GENOMIC DNA]</scope>
</reference>
<accession>A0ABP0M0K1</accession>
<name>A0ABP0M0K1_9DINO</name>
<proteinExistence type="predicted"/>